<dbReference type="InterPro" id="IPR001229">
    <property type="entry name" value="Jacalin-like_lectin_dom"/>
</dbReference>
<dbReference type="GO" id="GO:0005737">
    <property type="term" value="C:cytoplasm"/>
    <property type="evidence" value="ECO:0007669"/>
    <property type="project" value="TreeGrafter"/>
</dbReference>
<dbReference type="EMBL" id="HG937693">
    <property type="protein sequence ID" value="CDP34575.1"/>
    <property type="molecule type" value="Genomic_DNA"/>
</dbReference>
<dbReference type="Gene3D" id="2.100.10.30">
    <property type="entry name" value="Jacalin-like lectin domain"/>
    <property type="match status" value="1"/>
</dbReference>
<gene>
    <name evidence="3" type="ORF">GNLVRS02_ARAD1C15620g</name>
</gene>
<evidence type="ECO:0000256" key="1">
    <source>
        <dbReference type="SAM" id="MobiDB-lite"/>
    </source>
</evidence>
<dbReference type="PhylomeDB" id="A0A060T0D2"/>
<name>A0A060T0D2_BLAAD</name>
<sequence>MDKFRLLKIHHDSPPSVNDASKPPVNDSTRPHSAPPADERAPKVLNINDNGVVHERIFLAHGKAGSQDGNLVVQHHVNSFPSQRFPITKGHFKALIHLEPGPNNIRLFVEGPQGAQWPNSSIVIHYVPLLQNPPLHLVLLLGKDSKGTFDSPKYKRDREGNDLELAKKKLRMAGYMMSAFTDEQMYRNGFGHRTFRLYEEWGPDTLSNRDRSARTTAVVHVLRTDKTVAEIRDPNRAQQNRNATDKGALFGIALDTIRNAGGVFNNGHEVMVAALFLDAHWDTNQKLIQGHAALGGGAGHIKLAIFGSQAIHSWPSCLEEVVPSLMDDTRTDTSEVANDSNQSGTSWECLNIGMGAFMHEIGHLLGCPHQESGVMLRDYITWNRSFTTRDGHYCARTNGPGKELTLAQDECNWHRLDVLRFRYHPAFRLPQEYPAPLDPTKPNVYPVEGGAFARSATGIYLVEVRVDDGVRTWLEYHDNPQTELFLIEQELRDRLPDKYRSPDKKIKLELLACGQQQTTVEDFGALTRGAMVQLSSGGHAFKSNKLGSANGDEQMVVFPHRGSQPVPIVRIRVHSGSAVDGVEFFFEDGSNHLFGKRGGSPHDINFRPGEQLLGFYCRTGAWVDGVSVITSLQRTNVFGRPQGGKGHDLVPPQGFRISGLYGNIAQWAMSIGILYTS</sequence>
<feature type="domain" description="Jacalin-type lectin" evidence="2">
    <location>
        <begin position="540"/>
        <end position="677"/>
    </location>
</feature>
<feature type="compositionally biased region" description="Basic and acidic residues" evidence="1">
    <location>
        <begin position="1"/>
        <end position="13"/>
    </location>
</feature>
<dbReference type="InterPro" id="IPR021917">
    <property type="entry name" value="Unchr_Zn-peptidase-like"/>
</dbReference>
<dbReference type="InterPro" id="IPR053002">
    <property type="entry name" value="Metalloproteinase_M10B"/>
</dbReference>
<dbReference type="PROSITE" id="PS51752">
    <property type="entry name" value="JACALIN_LECTIN"/>
    <property type="match status" value="1"/>
</dbReference>
<evidence type="ECO:0000259" key="2">
    <source>
        <dbReference type="PROSITE" id="PS51752"/>
    </source>
</evidence>
<proteinExistence type="predicted"/>
<dbReference type="PANTHER" id="PTHR21054">
    <property type="entry name" value="ZINC METALLOPROTEINASE-RELATED"/>
    <property type="match status" value="1"/>
</dbReference>
<dbReference type="PANTHER" id="PTHR21054:SF2">
    <property type="entry name" value="MIP04191P"/>
    <property type="match status" value="1"/>
</dbReference>
<dbReference type="Pfam" id="PF01419">
    <property type="entry name" value="Jacalin"/>
    <property type="match status" value="1"/>
</dbReference>
<dbReference type="InterPro" id="IPR036404">
    <property type="entry name" value="Jacalin-like_lectin_dom_sf"/>
</dbReference>
<dbReference type="AlphaFoldDB" id="A0A060T0D2"/>
<accession>A0A060T0D2</accession>
<evidence type="ECO:0000313" key="3">
    <source>
        <dbReference type="EMBL" id="CDP34575.1"/>
    </source>
</evidence>
<protein>
    <submittedName>
        <fullName evidence="3">ARAD1C15620p</fullName>
    </submittedName>
</protein>
<dbReference type="Pfam" id="PF12044">
    <property type="entry name" value="Metallopep"/>
    <property type="match status" value="1"/>
</dbReference>
<dbReference type="SUPFAM" id="SSF51101">
    <property type="entry name" value="Mannose-binding lectins"/>
    <property type="match status" value="1"/>
</dbReference>
<feature type="region of interest" description="Disordered" evidence="1">
    <location>
        <begin position="1"/>
        <end position="42"/>
    </location>
</feature>
<organism evidence="3">
    <name type="scientific">Blastobotrys adeninivorans</name>
    <name type="common">Yeast</name>
    <name type="synonym">Arxula adeninivorans</name>
    <dbReference type="NCBI Taxonomy" id="409370"/>
    <lineage>
        <taxon>Eukaryota</taxon>
        <taxon>Fungi</taxon>
        <taxon>Dikarya</taxon>
        <taxon>Ascomycota</taxon>
        <taxon>Saccharomycotina</taxon>
        <taxon>Dipodascomycetes</taxon>
        <taxon>Dipodascales</taxon>
        <taxon>Trichomonascaceae</taxon>
        <taxon>Blastobotrys</taxon>
    </lineage>
</organism>
<reference evidence="3" key="2">
    <citation type="submission" date="2014-06" db="EMBL/GenBank/DDBJ databases">
        <title>The complete genome of Blastobotrys (Arxula) adeninivorans LS3 - a yeast of biotechnological interest.</title>
        <authorList>
            <person name="Kunze G."/>
            <person name="Gaillardin C."/>
            <person name="Czernicka M."/>
            <person name="Durrens P."/>
            <person name="Martin T."/>
            <person name="Boer E."/>
            <person name="Gabaldon T."/>
            <person name="Cruz J."/>
            <person name="Talla E."/>
            <person name="Marck C."/>
            <person name="Goffeau A."/>
            <person name="Barbe V."/>
            <person name="Baret P."/>
            <person name="Baronian K."/>
            <person name="Beier S."/>
            <person name="Bleykasten C."/>
            <person name="Bode R."/>
            <person name="Casaregola S."/>
            <person name="Despons L."/>
            <person name="Fairhead C."/>
            <person name="Giersberg M."/>
            <person name="Gierski P."/>
            <person name="Hahnel U."/>
            <person name="Hartmann A."/>
            <person name="Jankowska D."/>
            <person name="Jubin C."/>
            <person name="Jung P."/>
            <person name="Lafontaine I."/>
            <person name="Leh-Louis V."/>
            <person name="Lemaire M."/>
            <person name="Marcet-Houben M."/>
            <person name="Mascher M."/>
            <person name="Morel G."/>
            <person name="Richard G.-F."/>
            <person name="Riechen J."/>
            <person name="Sacerdot C."/>
            <person name="Sarkar A."/>
            <person name="Savel G."/>
            <person name="Schacherer J."/>
            <person name="Sherman D."/>
            <person name="Straub M.-L."/>
            <person name="Stein N."/>
            <person name="Thierry A."/>
            <person name="Trautwein-Schult A."/>
            <person name="Westhof E."/>
            <person name="Worch S."/>
            <person name="Dujon B."/>
            <person name="Souciet J.-L."/>
            <person name="Wincker P."/>
            <person name="Scholz U."/>
            <person name="Neuveglise N."/>
        </authorList>
    </citation>
    <scope>NUCLEOTIDE SEQUENCE</scope>
    <source>
        <strain evidence="3">LS3</strain>
    </source>
</reference>
<reference evidence="3" key="1">
    <citation type="submission" date="2014-02" db="EMBL/GenBank/DDBJ databases">
        <authorList>
            <person name="Genoscope - CEA"/>
        </authorList>
    </citation>
    <scope>NUCLEOTIDE SEQUENCE</scope>
    <source>
        <strain evidence="3">LS3</strain>
    </source>
</reference>